<dbReference type="EMBL" id="VYQF01000012">
    <property type="protein sequence ID" value="KAA9035488.1"/>
    <property type="molecule type" value="Genomic_DNA"/>
</dbReference>
<sequence length="154" mass="16760">MNGTDLNNSGMSTYSWSPANGLNNTHIANPIATPGNDITYLLTITTVNGCAGTARINIKVFSHPEIYVPTAFTPNSDAINDILEARPVGLKEFRLFSIYNRLGKLVFSTTDAGIGWNGIYHSKAQPADIYVWIAEGVSYNGTIIRRKGIVALIR</sequence>
<reference evidence="1 2" key="1">
    <citation type="submission" date="2019-09" db="EMBL/GenBank/DDBJ databases">
        <title>Draft genome sequence of Ginsengibacter sp. BR5-29.</title>
        <authorList>
            <person name="Im W.-T."/>
        </authorList>
    </citation>
    <scope>NUCLEOTIDE SEQUENCE [LARGE SCALE GENOMIC DNA]</scope>
    <source>
        <strain evidence="1 2">BR5-29</strain>
    </source>
</reference>
<dbReference type="RefSeq" id="WP_150416908.1">
    <property type="nucleotide sequence ID" value="NZ_VYQF01000012.1"/>
</dbReference>
<evidence type="ECO:0000313" key="1">
    <source>
        <dbReference type="EMBL" id="KAA9035488.1"/>
    </source>
</evidence>
<dbReference type="Pfam" id="PF13585">
    <property type="entry name" value="CHU_C"/>
    <property type="match status" value="1"/>
</dbReference>
<proteinExistence type="predicted"/>
<organism evidence="1 2">
    <name type="scientific">Ginsengibacter hankyongi</name>
    <dbReference type="NCBI Taxonomy" id="2607284"/>
    <lineage>
        <taxon>Bacteria</taxon>
        <taxon>Pseudomonadati</taxon>
        <taxon>Bacteroidota</taxon>
        <taxon>Chitinophagia</taxon>
        <taxon>Chitinophagales</taxon>
        <taxon>Chitinophagaceae</taxon>
        <taxon>Ginsengibacter</taxon>
    </lineage>
</organism>
<comment type="caution">
    <text evidence="1">The sequence shown here is derived from an EMBL/GenBank/DDBJ whole genome shotgun (WGS) entry which is preliminary data.</text>
</comment>
<protein>
    <submittedName>
        <fullName evidence="1">T9SS type B sorting domain-containing protein</fullName>
    </submittedName>
</protein>
<dbReference type="Proteomes" id="UP000326903">
    <property type="component" value="Unassembled WGS sequence"/>
</dbReference>
<dbReference type="AlphaFoldDB" id="A0A5J5ICS3"/>
<gene>
    <name evidence="1" type="ORF">FW778_21250</name>
</gene>
<accession>A0A5J5ICS3</accession>
<dbReference type="NCBIfam" id="TIGR04131">
    <property type="entry name" value="Bac_Flav_CTERM"/>
    <property type="match status" value="1"/>
</dbReference>
<dbReference type="InterPro" id="IPR026341">
    <property type="entry name" value="T9SS_type_B"/>
</dbReference>
<name>A0A5J5ICS3_9BACT</name>
<evidence type="ECO:0000313" key="2">
    <source>
        <dbReference type="Proteomes" id="UP000326903"/>
    </source>
</evidence>
<keyword evidence="2" id="KW-1185">Reference proteome</keyword>